<dbReference type="AlphaFoldDB" id="A0A4C1U4S0"/>
<keyword evidence="2" id="KW-1185">Reference proteome</keyword>
<reference evidence="1 2" key="1">
    <citation type="journal article" date="2019" name="Commun. Biol.">
        <title>The bagworm genome reveals a unique fibroin gene that provides high tensile strength.</title>
        <authorList>
            <person name="Kono N."/>
            <person name="Nakamura H."/>
            <person name="Ohtoshi R."/>
            <person name="Tomita M."/>
            <person name="Numata K."/>
            <person name="Arakawa K."/>
        </authorList>
    </citation>
    <scope>NUCLEOTIDE SEQUENCE [LARGE SCALE GENOMIC DNA]</scope>
</reference>
<comment type="caution">
    <text evidence="1">The sequence shown here is derived from an EMBL/GenBank/DDBJ whole genome shotgun (WGS) entry which is preliminary data.</text>
</comment>
<evidence type="ECO:0000313" key="1">
    <source>
        <dbReference type="EMBL" id="GBP21395.1"/>
    </source>
</evidence>
<dbReference type="Proteomes" id="UP000299102">
    <property type="component" value="Unassembled WGS sequence"/>
</dbReference>
<protein>
    <submittedName>
        <fullName evidence="1">Uncharacterized protein</fullName>
    </submittedName>
</protein>
<accession>A0A4C1U4S0</accession>
<proteinExistence type="predicted"/>
<gene>
    <name evidence="1" type="ORF">EVAR_11996_1</name>
</gene>
<organism evidence="1 2">
    <name type="scientific">Eumeta variegata</name>
    <name type="common">Bagworm moth</name>
    <name type="synonym">Eumeta japonica</name>
    <dbReference type="NCBI Taxonomy" id="151549"/>
    <lineage>
        <taxon>Eukaryota</taxon>
        <taxon>Metazoa</taxon>
        <taxon>Ecdysozoa</taxon>
        <taxon>Arthropoda</taxon>
        <taxon>Hexapoda</taxon>
        <taxon>Insecta</taxon>
        <taxon>Pterygota</taxon>
        <taxon>Neoptera</taxon>
        <taxon>Endopterygota</taxon>
        <taxon>Lepidoptera</taxon>
        <taxon>Glossata</taxon>
        <taxon>Ditrysia</taxon>
        <taxon>Tineoidea</taxon>
        <taxon>Psychidae</taxon>
        <taxon>Oiketicinae</taxon>
        <taxon>Eumeta</taxon>
    </lineage>
</organism>
<sequence>MAYVLCNSNAGKKKEGLESVKPAHYICRQFRAVEFRALYCIFLRTRVDLVNQQISRNVRSYARSFRDACVLRDIQPFQRPYATQYHIRPKSNASPQRDRS</sequence>
<name>A0A4C1U4S0_EUMVA</name>
<evidence type="ECO:0000313" key="2">
    <source>
        <dbReference type="Proteomes" id="UP000299102"/>
    </source>
</evidence>
<dbReference type="EMBL" id="BGZK01000128">
    <property type="protein sequence ID" value="GBP21395.1"/>
    <property type="molecule type" value="Genomic_DNA"/>
</dbReference>